<protein>
    <recommendedName>
        <fullName evidence="3">F-box domain-containing protein</fullName>
    </recommendedName>
</protein>
<dbReference type="AlphaFoldDB" id="A0A1Y2IGL6"/>
<keyword evidence="2" id="KW-1185">Reference proteome</keyword>
<sequence>MHLSRRAPWSARIGSLQRCTACMHREICLAKTTNCFQLLDVLAKHPYRAAWARSLALYGSDQDSEPAGSGWYIPLGRLLAPKLFTNCEEISLGCTVLSIQYLSKIVVPLLSRHASVVSLDLRAATVYGSDLPLPVDSIARLLRAMPWLRSLRLPYLRPPFPAYWGIKIKGAKRSWLCCPNLTYLYTVSMRMDIALTLLLAVRWSDR</sequence>
<accession>A0A1Y2IGL6</accession>
<evidence type="ECO:0000313" key="2">
    <source>
        <dbReference type="Proteomes" id="UP000193067"/>
    </source>
</evidence>
<dbReference type="Proteomes" id="UP000193067">
    <property type="component" value="Unassembled WGS sequence"/>
</dbReference>
<organism evidence="1 2">
    <name type="scientific">Trametes coccinea (strain BRFM310)</name>
    <name type="common">Pycnoporus coccineus</name>
    <dbReference type="NCBI Taxonomy" id="1353009"/>
    <lineage>
        <taxon>Eukaryota</taxon>
        <taxon>Fungi</taxon>
        <taxon>Dikarya</taxon>
        <taxon>Basidiomycota</taxon>
        <taxon>Agaricomycotina</taxon>
        <taxon>Agaricomycetes</taxon>
        <taxon>Polyporales</taxon>
        <taxon>Polyporaceae</taxon>
        <taxon>Trametes</taxon>
    </lineage>
</organism>
<dbReference type="EMBL" id="KZ084119">
    <property type="protein sequence ID" value="OSD00320.1"/>
    <property type="molecule type" value="Genomic_DNA"/>
</dbReference>
<name>A0A1Y2IGL6_TRAC3</name>
<proteinExistence type="predicted"/>
<evidence type="ECO:0000313" key="1">
    <source>
        <dbReference type="EMBL" id="OSD00320.1"/>
    </source>
</evidence>
<evidence type="ECO:0008006" key="3">
    <source>
        <dbReference type="Google" id="ProtNLM"/>
    </source>
</evidence>
<reference evidence="1 2" key="1">
    <citation type="journal article" date="2015" name="Biotechnol. Biofuels">
        <title>Enhanced degradation of softwood versus hardwood by the white-rot fungus Pycnoporus coccineus.</title>
        <authorList>
            <person name="Couturier M."/>
            <person name="Navarro D."/>
            <person name="Chevret D."/>
            <person name="Henrissat B."/>
            <person name="Piumi F."/>
            <person name="Ruiz-Duenas F.J."/>
            <person name="Martinez A.T."/>
            <person name="Grigoriev I.V."/>
            <person name="Riley R."/>
            <person name="Lipzen A."/>
            <person name="Berrin J.G."/>
            <person name="Master E.R."/>
            <person name="Rosso M.N."/>
        </authorList>
    </citation>
    <scope>NUCLEOTIDE SEQUENCE [LARGE SCALE GENOMIC DNA]</scope>
    <source>
        <strain evidence="1 2">BRFM310</strain>
    </source>
</reference>
<gene>
    <name evidence="1" type="ORF">PYCCODRAFT_696492</name>
</gene>